<name>A0A428XMQ8_KIBAR</name>
<dbReference type="Proteomes" id="UP000287547">
    <property type="component" value="Unassembled WGS sequence"/>
</dbReference>
<evidence type="ECO:0000313" key="3">
    <source>
        <dbReference type="Proteomes" id="UP000287547"/>
    </source>
</evidence>
<feature type="non-terminal residue" evidence="2">
    <location>
        <position position="111"/>
    </location>
</feature>
<evidence type="ECO:0000256" key="1">
    <source>
        <dbReference type="SAM" id="MobiDB-lite"/>
    </source>
</evidence>
<dbReference type="RefSeq" id="WP_221761334.1">
    <property type="nucleotide sequence ID" value="NZ_QHKI01000193.1"/>
</dbReference>
<gene>
    <name evidence="2" type="ORF">DMH04_56790</name>
</gene>
<evidence type="ECO:0000313" key="2">
    <source>
        <dbReference type="EMBL" id="RSM56611.1"/>
    </source>
</evidence>
<sequence>MADLADTRISLAGQGALVGIARTASASNACVVRVAGSEATARVVTRRSVAVGALLLVFRRGAVSFVTDKVPAAPSSPPTPPSTTPPDSGDTAPDPKPIVTTGRLVCSPVTT</sequence>
<dbReference type="AlphaFoldDB" id="A0A428XMQ8"/>
<dbReference type="EMBL" id="QHKI01000193">
    <property type="protein sequence ID" value="RSM56611.1"/>
    <property type="molecule type" value="Genomic_DNA"/>
</dbReference>
<reference evidence="2 3" key="1">
    <citation type="submission" date="2018-05" db="EMBL/GenBank/DDBJ databases">
        <title>Evolution of GPA BGCs.</title>
        <authorList>
            <person name="Waglechner N."/>
            <person name="Wright G.D."/>
        </authorList>
    </citation>
    <scope>NUCLEOTIDE SEQUENCE [LARGE SCALE GENOMIC DNA]</scope>
    <source>
        <strain evidence="2 3">A82846</strain>
    </source>
</reference>
<feature type="region of interest" description="Disordered" evidence="1">
    <location>
        <begin position="69"/>
        <end position="111"/>
    </location>
</feature>
<protein>
    <submittedName>
        <fullName evidence="2">Uncharacterized protein</fullName>
    </submittedName>
</protein>
<comment type="caution">
    <text evidence="2">The sequence shown here is derived from an EMBL/GenBank/DDBJ whole genome shotgun (WGS) entry which is preliminary data.</text>
</comment>
<feature type="compositionally biased region" description="Pro residues" evidence="1">
    <location>
        <begin position="74"/>
        <end position="84"/>
    </location>
</feature>
<accession>A0A428XMQ8</accession>
<organism evidence="2 3">
    <name type="scientific">Kibdelosporangium aridum</name>
    <dbReference type="NCBI Taxonomy" id="2030"/>
    <lineage>
        <taxon>Bacteria</taxon>
        <taxon>Bacillati</taxon>
        <taxon>Actinomycetota</taxon>
        <taxon>Actinomycetes</taxon>
        <taxon>Pseudonocardiales</taxon>
        <taxon>Pseudonocardiaceae</taxon>
        <taxon>Kibdelosporangium</taxon>
    </lineage>
</organism>
<proteinExistence type="predicted"/>